<dbReference type="RefSeq" id="WP_099155423.1">
    <property type="nucleotide sequence ID" value="NZ_PDUD01000061.1"/>
</dbReference>
<dbReference type="SMART" id="SM00028">
    <property type="entry name" value="TPR"/>
    <property type="match status" value="4"/>
</dbReference>
<dbReference type="Pfam" id="PF13432">
    <property type="entry name" value="TPR_16"/>
    <property type="match status" value="1"/>
</dbReference>
<comment type="caution">
    <text evidence="7">The sequence shown here is derived from an EMBL/GenBank/DDBJ whole genome shotgun (WGS) entry which is preliminary data.</text>
</comment>
<keyword evidence="1" id="KW-0677">Repeat</keyword>
<dbReference type="InterPro" id="IPR045439">
    <property type="entry name" value="EAD11"/>
</dbReference>
<evidence type="ECO:0000256" key="1">
    <source>
        <dbReference type="ARBA" id="ARBA00022737"/>
    </source>
</evidence>
<keyword evidence="8" id="KW-1185">Reference proteome</keyword>
<feature type="domain" description="Effector-associated" evidence="6">
    <location>
        <begin position="7"/>
        <end position="87"/>
    </location>
</feature>
<evidence type="ECO:0000313" key="8">
    <source>
        <dbReference type="Proteomes" id="UP000223913"/>
    </source>
</evidence>
<proteinExistence type="predicted"/>
<dbReference type="Gene3D" id="1.25.40.10">
    <property type="entry name" value="Tetratricopeptide repeat domain"/>
    <property type="match status" value="3"/>
</dbReference>
<evidence type="ECO:0000256" key="5">
    <source>
        <dbReference type="SAM" id="Phobius"/>
    </source>
</evidence>
<dbReference type="OrthoDB" id="9780183at2"/>
<dbReference type="PROSITE" id="PS50005">
    <property type="entry name" value="TPR"/>
    <property type="match status" value="2"/>
</dbReference>
<keyword evidence="2 3" id="KW-0802">TPR repeat</keyword>
<feature type="transmembrane region" description="Helical" evidence="5">
    <location>
        <begin position="107"/>
        <end position="126"/>
    </location>
</feature>
<keyword evidence="5" id="KW-0472">Membrane</keyword>
<dbReference type="AlphaFoldDB" id="A0A2D0N0C2"/>
<sequence length="567" mass="64059">MDKAAAIQRIRQELAEGNIEAALQLLIDNLQPERKSLRDLNNRALQAKAQLEKTQKDELQGVISFENSKLSYNQITQQTINLVDEWEDPSLAPPPLPSPKKKFTPQMTLVAAVLVVFVGIIIWQLLARGEQADSTEEVTHATESCPEFKDDIFSIMVLPYLPLHDPAATDSPHRPLAIRLNRYKRGFSGSFNTEVFSKDQPRPETDQLAVQAAEDCLAKLAIWGEYEHLTPDKNSTIITTSYQYLSSADNFNFTMLDLDSNAEVEETERSSSIPSHGIFIDTVQNYSEIINKAEVTGPLEAQLRLLFGVALVESGTNREEAIELLEEADVQDSSTVLLREMALADAYMHQGEEAKAVEAYDRALKTHPDYWFAVNNRAMLYYQKGEYDVTLEALDEKLEKEPNNITALSLRGSVRLKTMQLKEAEEDLEKAERLSERENDPEQRQYIRKKIEILEEKKATENRRVISANQLLSNEPNNINALTDLAEANRNLGNYPVAKQVATKILDLDGDNIKAIAIKLESADKTRDTRAVTNLRREVKQMDTTRQNLIIQERPIIRAILGNTAIQ</sequence>
<evidence type="ECO:0000256" key="2">
    <source>
        <dbReference type="ARBA" id="ARBA00022803"/>
    </source>
</evidence>
<dbReference type="PANTHER" id="PTHR44943">
    <property type="entry name" value="CELLULOSE SYNTHASE OPERON PROTEIN C"/>
    <property type="match status" value="1"/>
</dbReference>
<gene>
    <name evidence="7" type="ORF">CRP01_38455</name>
</gene>
<dbReference type="SUPFAM" id="SSF48452">
    <property type="entry name" value="TPR-like"/>
    <property type="match status" value="1"/>
</dbReference>
<evidence type="ECO:0000256" key="3">
    <source>
        <dbReference type="PROSITE-ProRule" id="PRU00339"/>
    </source>
</evidence>
<dbReference type="InterPro" id="IPR011990">
    <property type="entry name" value="TPR-like_helical_dom_sf"/>
</dbReference>
<evidence type="ECO:0000256" key="4">
    <source>
        <dbReference type="SAM" id="Coils"/>
    </source>
</evidence>
<reference evidence="7 8" key="1">
    <citation type="submission" date="2017-10" db="EMBL/GenBank/DDBJ databases">
        <title>The draft genome sequence of Lewinella nigricans NBRC 102662.</title>
        <authorList>
            <person name="Wang K."/>
        </authorList>
    </citation>
    <scope>NUCLEOTIDE SEQUENCE [LARGE SCALE GENOMIC DNA]</scope>
    <source>
        <strain evidence="7 8">NBRC 102662</strain>
    </source>
</reference>
<feature type="repeat" description="TPR" evidence="3">
    <location>
        <begin position="371"/>
        <end position="404"/>
    </location>
</feature>
<accession>A0A2D0N0C2</accession>
<evidence type="ECO:0000313" key="7">
    <source>
        <dbReference type="EMBL" id="PHN01163.1"/>
    </source>
</evidence>
<evidence type="ECO:0000259" key="6">
    <source>
        <dbReference type="Pfam" id="PF19964"/>
    </source>
</evidence>
<keyword evidence="5" id="KW-0812">Transmembrane</keyword>
<dbReference type="InterPro" id="IPR019734">
    <property type="entry name" value="TPR_rpt"/>
</dbReference>
<dbReference type="PANTHER" id="PTHR44943:SF8">
    <property type="entry name" value="TPR REPEAT-CONTAINING PROTEIN MJ0263"/>
    <property type="match status" value="1"/>
</dbReference>
<dbReference type="InterPro" id="IPR051685">
    <property type="entry name" value="Ycf3/AcsC/BcsC/TPR_MFPF"/>
</dbReference>
<dbReference type="Proteomes" id="UP000223913">
    <property type="component" value="Unassembled WGS sequence"/>
</dbReference>
<organism evidence="7 8">
    <name type="scientific">Flavilitoribacter nigricans (strain ATCC 23147 / DSM 23189 / NBRC 102662 / NCIMB 1420 / SS-2)</name>
    <name type="common">Lewinella nigricans</name>
    <dbReference type="NCBI Taxonomy" id="1122177"/>
    <lineage>
        <taxon>Bacteria</taxon>
        <taxon>Pseudomonadati</taxon>
        <taxon>Bacteroidota</taxon>
        <taxon>Saprospiria</taxon>
        <taxon>Saprospirales</taxon>
        <taxon>Lewinellaceae</taxon>
        <taxon>Flavilitoribacter</taxon>
    </lineage>
</organism>
<feature type="coiled-coil region" evidence="4">
    <location>
        <begin position="414"/>
        <end position="441"/>
    </location>
</feature>
<name>A0A2D0N0C2_FLAN2</name>
<keyword evidence="5" id="KW-1133">Transmembrane helix</keyword>
<feature type="repeat" description="TPR" evidence="3">
    <location>
        <begin position="337"/>
        <end position="370"/>
    </location>
</feature>
<dbReference type="EMBL" id="PDUD01000061">
    <property type="protein sequence ID" value="PHN01163.1"/>
    <property type="molecule type" value="Genomic_DNA"/>
</dbReference>
<dbReference type="Pfam" id="PF19964">
    <property type="entry name" value="EAD11"/>
    <property type="match status" value="1"/>
</dbReference>
<keyword evidence="4" id="KW-0175">Coiled coil</keyword>
<protein>
    <recommendedName>
        <fullName evidence="6">Effector-associated domain-containing protein</fullName>
    </recommendedName>
</protein>